<organism evidence="12 13">
    <name type="scientific">Hydrogenophaga taeniospiralis CCUG 15921</name>
    <dbReference type="NCBI Taxonomy" id="1281780"/>
    <lineage>
        <taxon>Bacteria</taxon>
        <taxon>Pseudomonadati</taxon>
        <taxon>Pseudomonadota</taxon>
        <taxon>Betaproteobacteria</taxon>
        <taxon>Burkholderiales</taxon>
        <taxon>Comamonadaceae</taxon>
        <taxon>Hydrogenophaga</taxon>
    </lineage>
</organism>
<evidence type="ECO:0000256" key="10">
    <source>
        <dbReference type="SAM" id="MobiDB-lite"/>
    </source>
</evidence>
<dbReference type="InterPro" id="IPR003010">
    <property type="entry name" value="C-N_Hydrolase"/>
</dbReference>
<dbReference type="OrthoDB" id="9804277at2"/>
<keyword evidence="13" id="KW-1185">Reference proteome</keyword>
<reference evidence="12" key="1">
    <citation type="submission" date="2013-01" db="EMBL/GenBank/DDBJ databases">
        <title>Genome draft of Hydrogenophaga taeniospiralis 2K1.</title>
        <authorList>
            <person name="Gomila M."/>
            <person name="Lalucat J."/>
        </authorList>
    </citation>
    <scope>NUCLEOTIDE SEQUENCE</scope>
    <source>
        <strain evidence="12">CCUG 15921</strain>
    </source>
</reference>
<keyword evidence="8 9" id="KW-0012">Acyltransferase</keyword>
<evidence type="ECO:0000256" key="9">
    <source>
        <dbReference type="HAMAP-Rule" id="MF_01148"/>
    </source>
</evidence>
<dbReference type="PANTHER" id="PTHR38686:SF1">
    <property type="entry name" value="APOLIPOPROTEIN N-ACYLTRANSFERASE"/>
    <property type="match status" value="1"/>
</dbReference>
<dbReference type="NCBIfam" id="TIGR00546">
    <property type="entry name" value="lnt"/>
    <property type="match status" value="1"/>
</dbReference>
<dbReference type="SUPFAM" id="SSF56317">
    <property type="entry name" value="Carbon-nitrogen hydrolase"/>
    <property type="match status" value="1"/>
</dbReference>
<name>A0A9X4P3F9_9BURK</name>
<feature type="transmembrane region" description="Helical" evidence="9">
    <location>
        <begin position="119"/>
        <end position="146"/>
    </location>
</feature>
<feature type="compositionally biased region" description="Polar residues" evidence="10">
    <location>
        <begin position="9"/>
        <end position="18"/>
    </location>
</feature>
<comment type="caution">
    <text evidence="12">The sequence shown here is derived from an EMBL/GenBank/DDBJ whole genome shotgun (WGS) entry which is preliminary data.</text>
</comment>
<evidence type="ECO:0000256" key="1">
    <source>
        <dbReference type="ARBA" id="ARBA00004651"/>
    </source>
</evidence>
<dbReference type="CDD" id="cd07571">
    <property type="entry name" value="ALP_N-acyl_transferase"/>
    <property type="match status" value="1"/>
</dbReference>
<dbReference type="GO" id="GO:0005886">
    <property type="term" value="C:plasma membrane"/>
    <property type="evidence" value="ECO:0007669"/>
    <property type="project" value="UniProtKB-SubCell"/>
</dbReference>
<feature type="transmembrane region" description="Helical" evidence="9">
    <location>
        <begin position="30"/>
        <end position="48"/>
    </location>
</feature>
<evidence type="ECO:0000256" key="2">
    <source>
        <dbReference type="ARBA" id="ARBA00010065"/>
    </source>
</evidence>
<dbReference type="EC" id="2.3.1.269" evidence="9"/>
<protein>
    <recommendedName>
        <fullName evidence="9">Apolipoprotein N-acyltransferase</fullName>
        <shortName evidence="9">ALP N-acyltransferase</shortName>
        <ecNumber evidence="9">2.3.1.269</ecNumber>
    </recommendedName>
</protein>
<dbReference type="PROSITE" id="PS50096">
    <property type="entry name" value="IQ"/>
    <property type="match status" value="1"/>
</dbReference>
<dbReference type="Pfam" id="PF00795">
    <property type="entry name" value="CN_hydrolase"/>
    <property type="match status" value="1"/>
</dbReference>
<feature type="transmembrane region" description="Helical" evidence="9">
    <location>
        <begin position="94"/>
        <end position="113"/>
    </location>
</feature>
<feature type="transmembrane region" description="Helical" evidence="9">
    <location>
        <begin position="68"/>
        <end position="87"/>
    </location>
</feature>
<dbReference type="InterPro" id="IPR004563">
    <property type="entry name" value="Apolipo_AcylTrfase"/>
</dbReference>
<dbReference type="GO" id="GO:0016410">
    <property type="term" value="F:N-acyltransferase activity"/>
    <property type="evidence" value="ECO:0007669"/>
    <property type="project" value="UniProtKB-UniRule"/>
</dbReference>
<dbReference type="PANTHER" id="PTHR38686">
    <property type="entry name" value="APOLIPOPROTEIN N-ACYLTRANSFERASE"/>
    <property type="match status" value="1"/>
</dbReference>
<evidence type="ECO:0000313" key="13">
    <source>
        <dbReference type="Proteomes" id="UP001152876"/>
    </source>
</evidence>
<evidence type="ECO:0000259" key="11">
    <source>
        <dbReference type="PROSITE" id="PS50263"/>
    </source>
</evidence>
<gene>
    <name evidence="9" type="primary">lnt</name>
    <name evidence="12" type="ORF">H010_09321</name>
</gene>
<comment type="similarity">
    <text evidence="2 9">Belongs to the CN hydrolase family. Apolipoprotein N-acyltransferase subfamily.</text>
</comment>
<evidence type="ECO:0000256" key="6">
    <source>
        <dbReference type="ARBA" id="ARBA00022989"/>
    </source>
</evidence>
<proteinExistence type="inferred from homology"/>
<feature type="domain" description="CN hydrolase" evidence="11">
    <location>
        <begin position="297"/>
        <end position="565"/>
    </location>
</feature>
<keyword evidence="7 9" id="KW-0472">Membrane</keyword>
<comment type="pathway">
    <text evidence="9">Protein modification; lipoprotein biosynthesis (N-acyl transfer).</text>
</comment>
<dbReference type="Pfam" id="PF20154">
    <property type="entry name" value="LNT_N"/>
    <property type="match status" value="1"/>
</dbReference>
<dbReference type="HAMAP" id="MF_01148">
    <property type="entry name" value="Lnt"/>
    <property type="match status" value="1"/>
</dbReference>
<dbReference type="RefSeq" id="WP_084236027.1">
    <property type="nucleotide sequence ID" value="NZ_AOGK01000007.1"/>
</dbReference>
<dbReference type="Gene3D" id="3.60.110.10">
    <property type="entry name" value="Carbon-nitrogen hydrolase"/>
    <property type="match status" value="1"/>
</dbReference>
<evidence type="ECO:0000256" key="4">
    <source>
        <dbReference type="ARBA" id="ARBA00022679"/>
    </source>
</evidence>
<dbReference type="GO" id="GO:0042158">
    <property type="term" value="P:lipoprotein biosynthetic process"/>
    <property type="evidence" value="ECO:0007669"/>
    <property type="project" value="UniProtKB-UniRule"/>
</dbReference>
<evidence type="ECO:0000256" key="3">
    <source>
        <dbReference type="ARBA" id="ARBA00022475"/>
    </source>
</evidence>
<evidence type="ECO:0000313" key="12">
    <source>
        <dbReference type="EMBL" id="MDG5975448.1"/>
    </source>
</evidence>
<feature type="transmembrane region" description="Helical" evidence="9">
    <location>
        <begin position="579"/>
        <end position="597"/>
    </location>
</feature>
<comment type="subcellular location">
    <subcellularLocation>
        <location evidence="1 9">Cell membrane</location>
        <topology evidence="1 9">Multi-pass membrane protein</topology>
    </subcellularLocation>
</comment>
<dbReference type="InterPro" id="IPR036526">
    <property type="entry name" value="C-N_Hydrolase_sf"/>
</dbReference>
<keyword evidence="3 9" id="KW-1003">Cell membrane</keyword>
<dbReference type="PROSITE" id="PS50263">
    <property type="entry name" value="CN_HYDROLASE"/>
    <property type="match status" value="1"/>
</dbReference>
<keyword evidence="6 9" id="KW-1133">Transmembrane helix</keyword>
<dbReference type="EMBL" id="AOGK01000007">
    <property type="protein sequence ID" value="MDG5975448.1"/>
    <property type="molecule type" value="Genomic_DNA"/>
</dbReference>
<evidence type="ECO:0000256" key="7">
    <source>
        <dbReference type="ARBA" id="ARBA00023136"/>
    </source>
</evidence>
<evidence type="ECO:0000256" key="8">
    <source>
        <dbReference type="ARBA" id="ARBA00023315"/>
    </source>
</evidence>
<feature type="transmembrane region" description="Helical" evidence="9">
    <location>
        <begin position="255"/>
        <end position="274"/>
    </location>
</feature>
<dbReference type="Proteomes" id="UP001152876">
    <property type="component" value="Unassembled WGS sequence"/>
</dbReference>
<dbReference type="AlphaFoldDB" id="A0A9X4P3F9"/>
<keyword evidence="5 9" id="KW-0812">Transmembrane</keyword>
<accession>A0A9X4P3F9</accession>
<feature type="transmembrane region" description="Helical" evidence="9">
    <location>
        <begin position="195"/>
        <end position="219"/>
    </location>
</feature>
<evidence type="ECO:0000256" key="5">
    <source>
        <dbReference type="ARBA" id="ARBA00022692"/>
    </source>
</evidence>
<comment type="function">
    <text evidence="9">Catalyzes the phospholipid dependent N-acylation of the N-terminal cysteine of apolipoprotein, the last step in lipoprotein maturation.</text>
</comment>
<feature type="region of interest" description="Disordered" evidence="10">
    <location>
        <begin position="1"/>
        <end position="23"/>
    </location>
</feature>
<comment type="catalytic activity">
    <reaction evidence="9">
        <text>N-terminal S-1,2-diacyl-sn-glyceryl-L-cysteinyl-[lipoprotein] + a glycerophospholipid = N-acyl-S-1,2-diacyl-sn-glyceryl-L-cysteinyl-[lipoprotein] + a 2-acyl-sn-glycero-3-phospholipid + H(+)</text>
        <dbReference type="Rhea" id="RHEA:48228"/>
        <dbReference type="Rhea" id="RHEA-COMP:14681"/>
        <dbReference type="Rhea" id="RHEA-COMP:14684"/>
        <dbReference type="ChEBI" id="CHEBI:15378"/>
        <dbReference type="ChEBI" id="CHEBI:136912"/>
        <dbReference type="ChEBI" id="CHEBI:140656"/>
        <dbReference type="ChEBI" id="CHEBI:140657"/>
        <dbReference type="ChEBI" id="CHEBI:140660"/>
        <dbReference type="EC" id="2.3.1.269"/>
    </reaction>
</comment>
<keyword evidence="4 9" id="KW-0808">Transferase</keyword>
<dbReference type="InterPro" id="IPR045378">
    <property type="entry name" value="LNT_N"/>
</dbReference>
<feature type="transmembrane region" description="Helical" evidence="9">
    <location>
        <begin position="158"/>
        <end position="175"/>
    </location>
</feature>
<sequence>MRSLFGNLHTPSSFSPLSGQPPGRPARGSGLGWLLVCVLAGALQAASLTWPLPGWGVPGLTPGQPSGWLQIASLALLVLALQHAGGARAAAWRGWLFATAWLVGTFWWLFVSMHTYGGLAAWLAALAVLALAAFLALYYAVAAALLVACAPRSRSAQAVLFAAVWTLAELARGRWLTGFPWGAGGYAQVDLMAAWAPWVGVYGMGALAALLAYALASLLTGLGNQAQRWLLGPVRQSTPGRRPGGRRLSVGQPGLVGSWLGLLLLGALLLSLFAGERWRDLGQRGTAASGELRVWLLQGNIPQDQKFEPGTGLAQALSWYPQQVLEATRAGADAPQLVVAPETAIPLLPRQLDAEFWQPLLGGLAQQAGGAQPVGAMVGLPLGSYEQGYTNSAWGISPGSAARALSATEKTLPAEPGFHRYDKHHLVPFGEFVPPLFRWFIDLMRIPLGDFDRGGLAQAPWVWAGQRIAANICYEDLFGEELAAGFADPASAPTVLVNLSNIGWFGDTVAIDQHLQISRLRALELGRPMLRATNTGATAVIDHRGVVTQQLPRLTRGRLAATVQGRSGLTPYAQWASRWGLWPLWGLCLAVVTLAAVRRRSGARGHRARAA</sequence>